<keyword evidence="1" id="KW-0812">Transmembrane</keyword>
<dbReference type="KEGG" id="vcn:VOLCADRAFT_93899"/>
<sequence>MRKALLGPRMRAARGSLVHCSHWSMASAVLVLWNNPCAVCNIRLMQQSPRLASPSQPVLQYIRQHQVFCNAHSVLEQLPSSVLKGGATPVVHVMVIIITITIIMVEIMAITTTLAD</sequence>
<dbReference type="GeneID" id="9622214"/>
<keyword evidence="1" id="KW-1133">Transmembrane helix</keyword>
<dbReference type="Proteomes" id="UP000001058">
    <property type="component" value="Unassembled WGS sequence"/>
</dbReference>
<name>D8U3D1_VOLCA</name>
<evidence type="ECO:0000313" key="3">
    <source>
        <dbReference type="Proteomes" id="UP000001058"/>
    </source>
</evidence>
<protein>
    <submittedName>
        <fullName evidence="2">Uncharacterized protein</fullName>
    </submittedName>
</protein>
<dbReference type="AlphaFoldDB" id="D8U3D1"/>
<organism evidence="3">
    <name type="scientific">Volvox carteri f. nagariensis</name>
    <dbReference type="NCBI Taxonomy" id="3068"/>
    <lineage>
        <taxon>Eukaryota</taxon>
        <taxon>Viridiplantae</taxon>
        <taxon>Chlorophyta</taxon>
        <taxon>core chlorophytes</taxon>
        <taxon>Chlorophyceae</taxon>
        <taxon>CS clade</taxon>
        <taxon>Chlamydomonadales</taxon>
        <taxon>Volvocaceae</taxon>
        <taxon>Volvox</taxon>
    </lineage>
</organism>
<keyword evidence="1" id="KW-0472">Membrane</keyword>
<dbReference type="InParanoid" id="D8U3D1"/>
<gene>
    <name evidence="2" type="ORF">VOLCADRAFT_93899</name>
</gene>
<dbReference type="RefSeq" id="XP_002953207.1">
    <property type="nucleotide sequence ID" value="XM_002953161.1"/>
</dbReference>
<accession>D8U3D1</accession>
<reference evidence="2 3" key="1">
    <citation type="journal article" date="2010" name="Science">
        <title>Genomic analysis of organismal complexity in the multicellular green alga Volvox carteri.</title>
        <authorList>
            <person name="Prochnik S.E."/>
            <person name="Umen J."/>
            <person name="Nedelcu A.M."/>
            <person name="Hallmann A."/>
            <person name="Miller S.M."/>
            <person name="Nishii I."/>
            <person name="Ferris P."/>
            <person name="Kuo A."/>
            <person name="Mitros T."/>
            <person name="Fritz-Laylin L.K."/>
            <person name="Hellsten U."/>
            <person name="Chapman J."/>
            <person name="Simakov O."/>
            <person name="Rensing S.A."/>
            <person name="Terry A."/>
            <person name="Pangilinan J."/>
            <person name="Kapitonov V."/>
            <person name="Jurka J."/>
            <person name="Salamov A."/>
            <person name="Shapiro H."/>
            <person name="Schmutz J."/>
            <person name="Grimwood J."/>
            <person name="Lindquist E."/>
            <person name="Lucas S."/>
            <person name="Grigoriev I.V."/>
            <person name="Schmitt R."/>
            <person name="Kirk D."/>
            <person name="Rokhsar D.S."/>
        </authorList>
    </citation>
    <scope>NUCLEOTIDE SEQUENCE [LARGE SCALE GENOMIC DNA]</scope>
    <source>
        <strain evidence="3">f. Nagariensis / Eve</strain>
    </source>
</reference>
<dbReference type="EMBL" id="GL378355">
    <property type="protein sequence ID" value="EFJ45806.1"/>
    <property type="molecule type" value="Genomic_DNA"/>
</dbReference>
<keyword evidence="3" id="KW-1185">Reference proteome</keyword>
<evidence type="ECO:0000256" key="1">
    <source>
        <dbReference type="SAM" id="Phobius"/>
    </source>
</evidence>
<feature type="transmembrane region" description="Helical" evidence="1">
    <location>
        <begin position="90"/>
        <end position="115"/>
    </location>
</feature>
<evidence type="ECO:0000313" key="2">
    <source>
        <dbReference type="EMBL" id="EFJ45806.1"/>
    </source>
</evidence>
<proteinExistence type="predicted"/>